<evidence type="ECO:0000256" key="1">
    <source>
        <dbReference type="ARBA" id="ARBA00000085"/>
    </source>
</evidence>
<evidence type="ECO:0000256" key="3">
    <source>
        <dbReference type="ARBA" id="ARBA00022679"/>
    </source>
</evidence>
<dbReference type="InterPro" id="IPR050482">
    <property type="entry name" value="Sensor_HK_TwoCompSys"/>
</dbReference>
<keyword evidence="5" id="KW-0902">Two-component regulatory system</keyword>
<dbReference type="RefSeq" id="WP_344984367.1">
    <property type="nucleotide sequence ID" value="NZ_BAAAXV010000001.1"/>
</dbReference>
<evidence type="ECO:0000256" key="4">
    <source>
        <dbReference type="ARBA" id="ARBA00022777"/>
    </source>
</evidence>
<accession>A0ABV5S4W6</accession>
<sequence>MTLDERGDPSAVPAAPAVAVYRIVQEALTNALKHSGAAKAQVTIACGPRSVVVEVTDDGRGCDEIVERHGLAGMRERVSALGGTLTVEPVPGAFSIRAEIPVAGSPV</sequence>
<gene>
    <name evidence="7" type="ORF">ACFFSA_22265</name>
</gene>
<dbReference type="InterPro" id="IPR003594">
    <property type="entry name" value="HATPase_dom"/>
</dbReference>
<protein>
    <recommendedName>
        <fullName evidence="2">histidine kinase</fullName>
        <ecNumber evidence="2">2.7.13.3</ecNumber>
    </recommendedName>
</protein>
<organism evidence="7 8">
    <name type="scientific">Nonomuraea helvata</name>
    <dbReference type="NCBI Taxonomy" id="37484"/>
    <lineage>
        <taxon>Bacteria</taxon>
        <taxon>Bacillati</taxon>
        <taxon>Actinomycetota</taxon>
        <taxon>Actinomycetes</taxon>
        <taxon>Streptosporangiales</taxon>
        <taxon>Streptosporangiaceae</taxon>
        <taxon>Nonomuraea</taxon>
    </lineage>
</organism>
<keyword evidence="8" id="KW-1185">Reference proteome</keyword>
<keyword evidence="4 7" id="KW-0418">Kinase</keyword>
<dbReference type="PANTHER" id="PTHR24421:SF10">
    <property type="entry name" value="NITRATE_NITRITE SENSOR PROTEIN NARQ"/>
    <property type="match status" value="1"/>
</dbReference>
<evidence type="ECO:0000313" key="7">
    <source>
        <dbReference type="EMBL" id="MFB9625818.1"/>
    </source>
</evidence>
<reference evidence="7 8" key="1">
    <citation type="submission" date="2024-09" db="EMBL/GenBank/DDBJ databases">
        <authorList>
            <person name="Sun Q."/>
            <person name="Mori K."/>
        </authorList>
    </citation>
    <scope>NUCLEOTIDE SEQUENCE [LARGE SCALE GENOMIC DNA]</scope>
    <source>
        <strain evidence="7 8">JCM 3143</strain>
    </source>
</reference>
<dbReference type="InterPro" id="IPR036890">
    <property type="entry name" value="HATPase_C_sf"/>
</dbReference>
<dbReference type="Proteomes" id="UP001589532">
    <property type="component" value="Unassembled WGS sequence"/>
</dbReference>
<evidence type="ECO:0000256" key="5">
    <source>
        <dbReference type="ARBA" id="ARBA00023012"/>
    </source>
</evidence>
<dbReference type="EC" id="2.7.13.3" evidence="2"/>
<name>A0ABV5S4W6_9ACTN</name>
<dbReference type="CDD" id="cd16917">
    <property type="entry name" value="HATPase_UhpB-NarQ-NarX-like"/>
    <property type="match status" value="1"/>
</dbReference>
<evidence type="ECO:0000256" key="2">
    <source>
        <dbReference type="ARBA" id="ARBA00012438"/>
    </source>
</evidence>
<feature type="domain" description="Histidine kinase/HSP90-like ATPase" evidence="6">
    <location>
        <begin position="15"/>
        <end position="104"/>
    </location>
</feature>
<dbReference type="GO" id="GO:0016301">
    <property type="term" value="F:kinase activity"/>
    <property type="evidence" value="ECO:0007669"/>
    <property type="project" value="UniProtKB-KW"/>
</dbReference>
<keyword evidence="3" id="KW-0808">Transferase</keyword>
<dbReference type="Pfam" id="PF02518">
    <property type="entry name" value="HATPase_c"/>
    <property type="match status" value="1"/>
</dbReference>
<comment type="caution">
    <text evidence="7">The sequence shown here is derived from an EMBL/GenBank/DDBJ whole genome shotgun (WGS) entry which is preliminary data.</text>
</comment>
<dbReference type="PANTHER" id="PTHR24421">
    <property type="entry name" value="NITRATE/NITRITE SENSOR PROTEIN NARX-RELATED"/>
    <property type="match status" value="1"/>
</dbReference>
<proteinExistence type="predicted"/>
<dbReference type="EMBL" id="JBHMBW010000019">
    <property type="protein sequence ID" value="MFB9625818.1"/>
    <property type="molecule type" value="Genomic_DNA"/>
</dbReference>
<evidence type="ECO:0000259" key="6">
    <source>
        <dbReference type="SMART" id="SM00387"/>
    </source>
</evidence>
<comment type="catalytic activity">
    <reaction evidence="1">
        <text>ATP + protein L-histidine = ADP + protein N-phospho-L-histidine.</text>
        <dbReference type="EC" id="2.7.13.3"/>
    </reaction>
</comment>
<dbReference type="SUPFAM" id="SSF55874">
    <property type="entry name" value="ATPase domain of HSP90 chaperone/DNA topoisomerase II/histidine kinase"/>
    <property type="match status" value="1"/>
</dbReference>
<dbReference type="SMART" id="SM00387">
    <property type="entry name" value="HATPase_c"/>
    <property type="match status" value="1"/>
</dbReference>
<dbReference type="Gene3D" id="3.30.565.10">
    <property type="entry name" value="Histidine kinase-like ATPase, C-terminal domain"/>
    <property type="match status" value="1"/>
</dbReference>
<evidence type="ECO:0000313" key="8">
    <source>
        <dbReference type="Proteomes" id="UP001589532"/>
    </source>
</evidence>